<dbReference type="RefSeq" id="XP_023930153.1">
    <property type="nucleotide sequence ID" value="XM_024074385.1"/>
</dbReference>
<evidence type="ECO:0000256" key="14">
    <source>
        <dbReference type="ARBA" id="ARBA00023065"/>
    </source>
</evidence>
<evidence type="ECO:0000256" key="5">
    <source>
        <dbReference type="ARBA" id="ARBA00022538"/>
    </source>
</evidence>
<dbReference type="Proteomes" id="UP000085678">
    <property type="component" value="Unplaced"/>
</dbReference>
<dbReference type="AlphaFoldDB" id="A0A2R2MIW8"/>
<feature type="transmembrane region" description="Helical" evidence="18">
    <location>
        <begin position="541"/>
        <end position="563"/>
    </location>
</feature>
<evidence type="ECO:0000256" key="3">
    <source>
        <dbReference type="ARBA" id="ARBA00022448"/>
    </source>
</evidence>
<keyword evidence="6" id="KW-0109">Calcium transport</keyword>
<keyword evidence="11" id="KW-0630">Potassium</keyword>
<dbReference type="InterPro" id="IPR004481">
    <property type="entry name" value="K/Na/Ca-exchanger"/>
</dbReference>
<feature type="transmembrane region" description="Helical" evidence="18">
    <location>
        <begin position="511"/>
        <end position="535"/>
    </location>
</feature>
<feature type="domain" description="Sodium/calcium exchanger membrane region" evidence="19">
    <location>
        <begin position="48"/>
        <end position="188"/>
    </location>
</feature>
<evidence type="ECO:0000256" key="18">
    <source>
        <dbReference type="SAM" id="Phobius"/>
    </source>
</evidence>
<dbReference type="OrthoDB" id="2127281at2759"/>
<dbReference type="GO" id="GO:0008273">
    <property type="term" value="F:calcium, potassium:sodium antiporter activity"/>
    <property type="evidence" value="ECO:0007669"/>
    <property type="project" value="TreeGrafter"/>
</dbReference>
<feature type="transmembrane region" description="Helical" evidence="18">
    <location>
        <begin position="439"/>
        <end position="462"/>
    </location>
</feature>
<keyword evidence="10" id="KW-0769">Symport</keyword>
<dbReference type="InParanoid" id="A0A2R2MIW8"/>
<evidence type="ECO:0000259" key="19">
    <source>
        <dbReference type="Pfam" id="PF01699"/>
    </source>
</evidence>
<feature type="region of interest" description="Disordered" evidence="17">
    <location>
        <begin position="300"/>
        <end position="330"/>
    </location>
</feature>
<evidence type="ECO:0000256" key="15">
    <source>
        <dbReference type="ARBA" id="ARBA00023136"/>
    </source>
</evidence>
<feature type="transmembrane region" description="Helical" evidence="18">
    <location>
        <begin position="111"/>
        <end position="134"/>
    </location>
</feature>
<dbReference type="Pfam" id="PF01699">
    <property type="entry name" value="Na_Ca_ex"/>
    <property type="match status" value="2"/>
</dbReference>
<dbReference type="FunFam" id="1.20.1420.30:FF:000009">
    <property type="entry name" value="sodium/potassium/calcium exchanger 5 isoform X2"/>
    <property type="match status" value="1"/>
</dbReference>
<evidence type="ECO:0000256" key="7">
    <source>
        <dbReference type="ARBA" id="ARBA00022692"/>
    </source>
</evidence>
<proteinExistence type="inferred from homology"/>
<dbReference type="InterPro" id="IPR044880">
    <property type="entry name" value="NCX_ion-bd_dom_sf"/>
</dbReference>
<evidence type="ECO:0000256" key="8">
    <source>
        <dbReference type="ARBA" id="ARBA00022729"/>
    </source>
</evidence>
<evidence type="ECO:0000256" key="1">
    <source>
        <dbReference type="ARBA" id="ARBA00004141"/>
    </source>
</evidence>
<protein>
    <submittedName>
        <fullName evidence="21">Sodium/potassium/calcium exchanger 3-like</fullName>
    </submittedName>
</protein>
<feature type="domain" description="Sodium/calcium exchanger membrane region" evidence="19">
    <location>
        <begin position="405"/>
        <end position="562"/>
    </location>
</feature>
<feature type="transmembrane region" description="Helical" evidence="18">
    <location>
        <begin position="405"/>
        <end position="427"/>
    </location>
</feature>
<evidence type="ECO:0000313" key="20">
    <source>
        <dbReference type="Proteomes" id="UP000085678"/>
    </source>
</evidence>
<evidence type="ECO:0000256" key="9">
    <source>
        <dbReference type="ARBA" id="ARBA00022837"/>
    </source>
</evidence>
<comment type="subcellular location">
    <subcellularLocation>
        <location evidence="1">Membrane</location>
        <topology evidence="1">Multi-pass membrane protein</topology>
    </subcellularLocation>
</comment>
<keyword evidence="4" id="KW-0050">Antiport</keyword>
<keyword evidence="9" id="KW-0106">Calcium</keyword>
<feature type="transmembrane region" description="Helical" evidence="18">
    <location>
        <begin position="372"/>
        <end position="393"/>
    </location>
</feature>
<reference evidence="21" key="2">
    <citation type="submission" date="2025-08" db="UniProtKB">
        <authorList>
            <consortium name="RefSeq"/>
        </authorList>
    </citation>
    <scope>IDENTIFICATION</scope>
</reference>
<evidence type="ECO:0000256" key="16">
    <source>
        <dbReference type="ARBA" id="ARBA00023201"/>
    </source>
</evidence>
<dbReference type="GO" id="GO:0006874">
    <property type="term" value="P:intracellular calcium ion homeostasis"/>
    <property type="evidence" value="ECO:0007669"/>
    <property type="project" value="TreeGrafter"/>
</dbReference>
<feature type="transmembrane region" description="Helical" evidence="18">
    <location>
        <begin position="146"/>
        <end position="165"/>
    </location>
</feature>
<evidence type="ECO:0000256" key="10">
    <source>
        <dbReference type="ARBA" id="ARBA00022847"/>
    </source>
</evidence>
<name>A0A2R2MIW8_LINAN</name>
<keyword evidence="5" id="KW-0633">Potassium transport</keyword>
<dbReference type="GeneID" id="106158254"/>
<keyword evidence="15 18" id="KW-0472">Membrane</keyword>
<sequence length="576" mass="63807">MGSQWKSRHLLSVSSDNSSANSTFKEHERHCELELQGLPGLWVAFYFFLIIVSFTALAIVCDDFFVPSLEIISEKLDLSEDVAGATFMAAGSSAPELFTSIVGLATDNNDVGVGTIAGSAMFNILIIIALSAALAGQVLYLDWRPLIRDSIFYATSVGVFIVFAWDGKLEHYETAILLFLYILYIVLMKFNIQVMEWMAGWNFCPCLCRPVIVPTVEDTAAGTQDSEDDIHNHKSATLQSGDLRKLSMAGGHARRLSIISGRSNPDTHHDKHFHHVHHGSLSGNFATKRLSVVYSSSSHSTTVRPSVHHTEPPIPEADSEENGMKPGSPNEGSIVEIEPEMYIFPCLPPLKMAPPDSSEAKEKGGCWLWSKFILKWVLFVISFPFVVLFTWSIPDCSKDHLKKWFWFSFLMSVVWIGLLSYAMIVVVERMGCILEIDTFVMGLVFIAIGTSVPDAMSSILVARDGYGDMAVSNAIGSNVFDINLGIGLPFLIKVIIQSGAPVYLVKPGETFLYIVPHVKFGFLLLLVLLITLGVFMGSKFVLNKFIGFSFVGVYVLFLTYAFIQELICRKQLNTFC</sequence>
<dbReference type="NCBIfam" id="TIGR00367">
    <property type="entry name" value="calcium/sodium antiporter"/>
    <property type="match status" value="1"/>
</dbReference>
<organism evidence="20 21">
    <name type="scientific">Lingula anatina</name>
    <name type="common">Brachiopod</name>
    <name type="synonym">Lingula unguis</name>
    <dbReference type="NCBI Taxonomy" id="7574"/>
    <lineage>
        <taxon>Eukaryota</taxon>
        <taxon>Metazoa</taxon>
        <taxon>Spiralia</taxon>
        <taxon>Lophotrochozoa</taxon>
        <taxon>Brachiopoda</taxon>
        <taxon>Linguliformea</taxon>
        <taxon>Lingulata</taxon>
        <taxon>Lingulida</taxon>
        <taxon>Linguloidea</taxon>
        <taxon>Lingulidae</taxon>
        <taxon>Lingula</taxon>
    </lineage>
</organism>
<keyword evidence="12 18" id="KW-1133">Transmembrane helix</keyword>
<comment type="similarity">
    <text evidence="2">Belongs to the Ca(2+):cation antiporter (CaCA) (TC 2.A.19) family. SLC24A subfamily.</text>
</comment>
<accession>A0A2R2MIW8</accession>
<feature type="transmembrane region" description="Helical" evidence="18">
    <location>
        <begin position="43"/>
        <end position="61"/>
    </location>
</feature>
<dbReference type="KEGG" id="lak:106158254"/>
<evidence type="ECO:0000256" key="13">
    <source>
        <dbReference type="ARBA" id="ARBA00023053"/>
    </source>
</evidence>
<dbReference type="GO" id="GO:0015293">
    <property type="term" value="F:symporter activity"/>
    <property type="evidence" value="ECO:0007669"/>
    <property type="project" value="UniProtKB-KW"/>
</dbReference>
<dbReference type="Gene3D" id="1.20.1420.30">
    <property type="entry name" value="NCX, central ion-binding region"/>
    <property type="match status" value="2"/>
</dbReference>
<gene>
    <name evidence="21" type="primary">LOC106158254</name>
</gene>
<keyword evidence="14" id="KW-0406">Ion transport</keyword>
<reference evidence="21" key="1">
    <citation type="journal article" date="2015" name="Nat. Commun.">
        <title>The Lingula genome provides insights into brachiopod evolution and the origin of phosphate biomineralization.</title>
        <authorList>
            <person name="Luo Y.J."/>
            <person name="Takeuchi T."/>
            <person name="Koyanagi R."/>
            <person name="Yamada L."/>
            <person name="Kanda M."/>
            <person name="Khalturina M."/>
            <person name="Fujie M."/>
            <person name="Yamasaki S.I."/>
            <person name="Endo K."/>
            <person name="Satoh N."/>
        </authorList>
    </citation>
    <scope>NUCLEOTIDE SEQUENCE</scope>
</reference>
<evidence type="ECO:0000313" key="21">
    <source>
        <dbReference type="RefSeq" id="XP_023930153.1"/>
    </source>
</evidence>
<feature type="transmembrane region" description="Helical" evidence="18">
    <location>
        <begin position="482"/>
        <end position="504"/>
    </location>
</feature>
<dbReference type="PANTHER" id="PTHR10846:SF8">
    <property type="entry name" value="INNER MEMBRANE PROTEIN YRBG"/>
    <property type="match status" value="1"/>
</dbReference>
<evidence type="ECO:0000256" key="4">
    <source>
        <dbReference type="ARBA" id="ARBA00022449"/>
    </source>
</evidence>
<keyword evidence="7 18" id="KW-0812">Transmembrane</keyword>
<dbReference type="InterPro" id="IPR004837">
    <property type="entry name" value="NaCa_Exmemb"/>
</dbReference>
<evidence type="ECO:0000256" key="11">
    <source>
        <dbReference type="ARBA" id="ARBA00022958"/>
    </source>
</evidence>
<evidence type="ECO:0000256" key="12">
    <source>
        <dbReference type="ARBA" id="ARBA00022989"/>
    </source>
</evidence>
<evidence type="ECO:0000256" key="6">
    <source>
        <dbReference type="ARBA" id="ARBA00022568"/>
    </source>
</evidence>
<keyword evidence="8" id="KW-0732">Signal</keyword>
<keyword evidence="20" id="KW-1185">Reference proteome</keyword>
<feature type="region of interest" description="Disordered" evidence="17">
    <location>
        <begin position="1"/>
        <end position="20"/>
    </location>
</feature>
<feature type="compositionally biased region" description="Low complexity" evidence="17">
    <location>
        <begin position="10"/>
        <end position="20"/>
    </location>
</feature>
<keyword evidence="16" id="KW-0739">Sodium transport</keyword>
<evidence type="ECO:0000256" key="17">
    <source>
        <dbReference type="SAM" id="MobiDB-lite"/>
    </source>
</evidence>
<feature type="transmembrane region" description="Helical" evidence="18">
    <location>
        <begin position="171"/>
        <end position="188"/>
    </location>
</feature>
<dbReference type="GO" id="GO:0005262">
    <property type="term" value="F:calcium channel activity"/>
    <property type="evidence" value="ECO:0007669"/>
    <property type="project" value="TreeGrafter"/>
</dbReference>
<keyword evidence="3" id="KW-0813">Transport</keyword>
<dbReference type="PANTHER" id="PTHR10846">
    <property type="entry name" value="SODIUM/POTASSIUM/CALCIUM EXCHANGER"/>
    <property type="match status" value="1"/>
</dbReference>
<keyword evidence="13" id="KW-0915">Sodium</keyword>
<evidence type="ECO:0000256" key="2">
    <source>
        <dbReference type="ARBA" id="ARBA00005364"/>
    </source>
</evidence>
<dbReference type="STRING" id="7574.A0A2R2MIW8"/>
<dbReference type="GO" id="GO:0005886">
    <property type="term" value="C:plasma membrane"/>
    <property type="evidence" value="ECO:0007669"/>
    <property type="project" value="TreeGrafter"/>
</dbReference>